<evidence type="ECO:0000313" key="1">
    <source>
        <dbReference type="EMBL" id="VFU26482.1"/>
    </source>
</evidence>
<gene>
    <name evidence="1" type="ORF">SVIM_LOCUS70658</name>
</gene>
<proteinExistence type="predicted"/>
<accession>A0A6N2KFK9</accession>
<protein>
    <submittedName>
        <fullName evidence="1">Uncharacterized protein</fullName>
    </submittedName>
</protein>
<dbReference type="EMBL" id="CAADRP010000313">
    <property type="protein sequence ID" value="VFU26482.1"/>
    <property type="molecule type" value="Genomic_DNA"/>
</dbReference>
<organism evidence="1">
    <name type="scientific">Salix viminalis</name>
    <name type="common">Common osier</name>
    <name type="synonym">Basket willow</name>
    <dbReference type="NCBI Taxonomy" id="40686"/>
    <lineage>
        <taxon>Eukaryota</taxon>
        <taxon>Viridiplantae</taxon>
        <taxon>Streptophyta</taxon>
        <taxon>Embryophyta</taxon>
        <taxon>Tracheophyta</taxon>
        <taxon>Spermatophyta</taxon>
        <taxon>Magnoliopsida</taxon>
        <taxon>eudicotyledons</taxon>
        <taxon>Gunneridae</taxon>
        <taxon>Pentapetalae</taxon>
        <taxon>rosids</taxon>
        <taxon>fabids</taxon>
        <taxon>Malpighiales</taxon>
        <taxon>Salicaceae</taxon>
        <taxon>Saliceae</taxon>
        <taxon>Salix</taxon>
    </lineage>
</organism>
<dbReference type="AlphaFoldDB" id="A0A6N2KFK9"/>
<reference evidence="1" key="1">
    <citation type="submission" date="2019-03" db="EMBL/GenBank/DDBJ databases">
        <authorList>
            <person name="Mank J."/>
            <person name="Almeida P."/>
        </authorList>
    </citation>
    <scope>NUCLEOTIDE SEQUENCE</scope>
    <source>
        <strain evidence="1">78183</strain>
    </source>
</reference>
<sequence>MSIATSQIRSAPFVHIFSKFGHHENHFCLTILMKLENCEGRSIRGSKDLCTSILTTLLWVLILERWTGQIRQVLLVEVEHWELSISL</sequence>
<name>A0A6N2KFK9_SALVM</name>